<dbReference type="CDD" id="cd02966">
    <property type="entry name" value="TlpA_like_family"/>
    <property type="match status" value="1"/>
</dbReference>
<dbReference type="KEGG" id="alti:ALE3EI_1648"/>
<dbReference type="PROSITE" id="PS51257">
    <property type="entry name" value="PROKAR_LIPOPROTEIN"/>
    <property type="match status" value="1"/>
</dbReference>
<evidence type="ECO:0000313" key="3">
    <source>
        <dbReference type="Proteomes" id="UP000515514"/>
    </source>
</evidence>
<dbReference type="Proteomes" id="UP000515514">
    <property type="component" value="Chromosome"/>
</dbReference>
<reference evidence="2 3" key="1">
    <citation type="submission" date="2020-04" db="EMBL/GenBank/DDBJ databases">
        <title>Genome sequence of Altibacter aquimarinus strain ALE3EI.</title>
        <authorList>
            <person name="Oh H.-M."/>
            <person name="Jang D."/>
        </authorList>
    </citation>
    <scope>NUCLEOTIDE SEQUENCE [LARGE SCALE GENOMIC DNA]</scope>
    <source>
        <strain evidence="2 3">ALE3EI</strain>
    </source>
</reference>
<dbReference type="InterPro" id="IPR013766">
    <property type="entry name" value="Thioredoxin_domain"/>
</dbReference>
<proteinExistence type="predicted"/>
<organism evidence="2 3">
    <name type="scientific">Constantimarinum furrinae</name>
    <dbReference type="NCBI Taxonomy" id="2562285"/>
    <lineage>
        <taxon>Bacteria</taxon>
        <taxon>Pseudomonadati</taxon>
        <taxon>Bacteroidota</taxon>
        <taxon>Flavobacteriia</taxon>
        <taxon>Flavobacteriales</taxon>
        <taxon>Flavobacteriaceae</taxon>
        <taxon>Altibacter/Constantimarinum group</taxon>
        <taxon>Constantimarinum</taxon>
    </lineage>
</organism>
<keyword evidence="3" id="KW-1185">Reference proteome</keyword>
<dbReference type="PANTHER" id="PTHR42852">
    <property type="entry name" value="THIOL:DISULFIDE INTERCHANGE PROTEIN DSBE"/>
    <property type="match status" value="1"/>
</dbReference>
<accession>A0A7G8PV34</accession>
<sequence length="181" mass="20839">MKFTYLLLLFMVFQACVEGKETPSEEAEVSEEIDKAESYTNTDGKIAVYNFEGLEPEFSKSNDTTYIVNFWATWCKPCIKELPYFEEINSKYSEDKVKVMLVSLDDPKKLDSQLLPFVEKHQLNSTVVLLDDPAANTWIPMVSPEWSGSIPATLMIKNGARKFYERSFTYNELETELKTIL</sequence>
<dbReference type="GO" id="GO:0016209">
    <property type="term" value="F:antioxidant activity"/>
    <property type="evidence" value="ECO:0007669"/>
    <property type="project" value="InterPro"/>
</dbReference>
<dbReference type="Gene3D" id="3.40.30.10">
    <property type="entry name" value="Glutaredoxin"/>
    <property type="match status" value="1"/>
</dbReference>
<evidence type="ECO:0000259" key="1">
    <source>
        <dbReference type="PROSITE" id="PS51352"/>
    </source>
</evidence>
<name>A0A7G8PV34_9FLAO</name>
<dbReference type="PANTHER" id="PTHR42852:SF13">
    <property type="entry name" value="PROTEIN DIPZ"/>
    <property type="match status" value="1"/>
</dbReference>
<dbReference type="GO" id="GO:0016491">
    <property type="term" value="F:oxidoreductase activity"/>
    <property type="evidence" value="ECO:0007669"/>
    <property type="project" value="InterPro"/>
</dbReference>
<dbReference type="EMBL" id="CP052909">
    <property type="protein sequence ID" value="QNJ98200.1"/>
    <property type="molecule type" value="Genomic_DNA"/>
</dbReference>
<dbReference type="RefSeq" id="WP_186987813.1">
    <property type="nucleotide sequence ID" value="NZ_CP052909.1"/>
</dbReference>
<evidence type="ECO:0000313" key="2">
    <source>
        <dbReference type="EMBL" id="QNJ98200.1"/>
    </source>
</evidence>
<dbReference type="InterPro" id="IPR036249">
    <property type="entry name" value="Thioredoxin-like_sf"/>
</dbReference>
<gene>
    <name evidence="2" type="ORF">ALE3EI_1648</name>
</gene>
<protein>
    <submittedName>
        <fullName evidence="2">Thioredoxin</fullName>
    </submittedName>
</protein>
<dbReference type="Pfam" id="PF00578">
    <property type="entry name" value="AhpC-TSA"/>
    <property type="match status" value="1"/>
</dbReference>
<dbReference type="InterPro" id="IPR050553">
    <property type="entry name" value="Thioredoxin_ResA/DsbE_sf"/>
</dbReference>
<dbReference type="AlphaFoldDB" id="A0A7G8PV34"/>
<feature type="domain" description="Thioredoxin" evidence="1">
    <location>
        <begin position="27"/>
        <end position="181"/>
    </location>
</feature>
<dbReference type="PROSITE" id="PS51352">
    <property type="entry name" value="THIOREDOXIN_2"/>
    <property type="match status" value="1"/>
</dbReference>
<dbReference type="InterPro" id="IPR000866">
    <property type="entry name" value="AhpC/TSA"/>
</dbReference>
<dbReference type="SUPFAM" id="SSF52833">
    <property type="entry name" value="Thioredoxin-like"/>
    <property type="match status" value="1"/>
</dbReference>